<dbReference type="InterPro" id="IPR019787">
    <property type="entry name" value="Znf_PHD-finger"/>
</dbReference>
<reference evidence="7" key="2">
    <citation type="submission" date="2021-01" db="UniProtKB">
        <authorList>
            <consortium name="EnsemblPlants"/>
        </authorList>
    </citation>
    <scope>IDENTIFICATION</scope>
</reference>
<keyword evidence="2" id="KW-0479">Metal-binding</keyword>
<dbReference type="Gene3D" id="2.60.120.650">
    <property type="entry name" value="Cupin"/>
    <property type="match status" value="2"/>
</dbReference>
<evidence type="ECO:0000313" key="7">
    <source>
        <dbReference type="EnsemblPlants" id="QL12p034051:mrna"/>
    </source>
</evidence>
<dbReference type="Proteomes" id="UP000594261">
    <property type="component" value="Chromosome 12"/>
</dbReference>
<dbReference type="SMART" id="SM00249">
    <property type="entry name" value="PHD"/>
    <property type="match status" value="2"/>
</dbReference>
<dbReference type="CDD" id="cd15489">
    <property type="entry name" value="PHD_SF"/>
    <property type="match status" value="1"/>
</dbReference>
<feature type="domain" description="Zinc finger PHD-type" evidence="6">
    <location>
        <begin position="630"/>
        <end position="677"/>
    </location>
</feature>
<keyword evidence="4" id="KW-0862">Zinc</keyword>
<dbReference type="EMBL" id="LRBV02000012">
    <property type="status" value="NOT_ANNOTATED_CDS"/>
    <property type="molecule type" value="Genomic_DNA"/>
</dbReference>
<dbReference type="GO" id="GO:0048188">
    <property type="term" value="C:Set1C/COMPASS complex"/>
    <property type="evidence" value="ECO:0007669"/>
    <property type="project" value="InterPro"/>
</dbReference>
<comment type="subcellular location">
    <subcellularLocation>
        <location evidence="1">Nucleus</location>
    </subcellularLocation>
</comment>
<evidence type="ECO:0000259" key="6">
    <source>
        <dbReference type="SMART" id="SM00249"/>
    </source>
</evidence>
<accession>A0A7N2REZ4</accession>
<dbReference type="GO" id="GO:0045893">
    <property type="term" value="P:positive regulation of DNA-templated transcription"/>
    <property type="evidence" value="ECO:0007669"/>
    <property type="project" value="TreeGrafter"/>
</dbReference>
<dbReference type="Gramene" id="QL12p034051:mrna">
    <property type="protein sequence ID" value="QL12p034051:mrna"/>
    <property type="gene ID" value="QL12p034051"/>
</dbReference>
<keyword evidence="5" id="KW-0539">Nucleus</keyword>
<dbReference type="InterPro" id="IPR019786">
    <property type="entry name" value="Zinc_finger_PHD-type_CS"/>
</dbReference>
<dbReference type="AlphaFoldDB" id="A0A7N2REZ4"/>
<evidence type="ECO:0000256" key="1">
    <source>
        <dbReference type="ARBA" id="ARBA00004123"/>
    </source>
</evidence>
<dbReference type="InParanoid" id="A0A7N2REZ4"/>
<evidence type="ECO:0000256" key="3">
    <source>
        <dbReference type="ARBA" id="ARBA00022771"/>
    </source>
</evidence>
<proteinExistence type="predicted"/>
<organism evidence="7 8">
    <name type="scientific">Quercus lobata</name>
    <name type="common">Valley oak</name>
    <dbReference type="NCBI Taxonomy" id="97700"/>
    <lineage>
        <taxon>Eukaryota</taxon>
        <taxon>Viridiplantae</taxon>
        <taxon>Streptophyta</taxon>
        <taxon>Embryophyta</taxon>
        <taxon>Tracheophyta</taxon>
        <taxon>Spermatophyta</taxon>
        <taxon>Magnoliopsida</taxon>
        <taxon>eudicotyledons</taxon>
        <taxon>Gunneridae</taxon>
        <taxon>Pentapetalae</taxon>
        <taxon>rosids</taxon>
        <taxon>fabids</taxon>
        <taxon>Fagales</taxon>
        <taxon>Fagaceae</taxon>
        <taxon>Quercus</taxon>
    </lineage>
</organism>
<sequence length="1023" mass="117611">MENLLSLEEISWRQKLRMLCIKKGDNNTKFFHKIANSWRCRTNLKKNAAPKKTIWLEICSVEEDDLVLGGRSGWRRTLVDDLIFSDWVDDLVFSNEEEEEEGQWLERRFEKKEILRVVKELEGDKAPALDGFSIAFYDHCWRVVESDVLTVFEEFYQHGKFEKSLNAIFITLIPKKNGASNIRDFRPISLVGSVYKILAKILDSVLIASECVDSRVKSKIPRVIFDFFGSSRGLRQGDSLFPMLFLVMTEVFSRMMKRVEGAGLLHAFRADDMEQILHVWMLLLCFQAMLGSKVNVLKSEMVPIGEVHNVHALAGILGCRIGSLPMTYLGLGDRVKFWTDRWCGDSPLQLTFPVVFGIASNKAACVASCLERLGIEKRRSWDVRFIWRPNDWEMGVVDEFLHTLVFNLPLTEIGNHMRWKLTKNGDFDIRSSNAPPPLVRARRRVRFLGSKPTGCDVESLMESVEQLPHSRASGPLCSSLIVGIKWFKKAAEAISVPRGFKRCNLSDVEEILAENTNVSFPVMVGQLENSIQKHKLWQEQVLQFFNLKLEHRSWSQMLELKELGNAVAFSCSELDMVLCKVERVEKWVQRCIDVIGENNSLLDALRKIKQTLDRSLYIYDTSCPCKTRNLCVCCSNDNDDLALLTCSTCKYCYHLRCLGPTTIDSNHAEEYICCYCQILEGGSIFQNKGGPMRLGGKRPELQMLVELLSDAKDFSLWIEERDVLEQLVDQAQACRTFLTEIVNFALAYFDKDLGVVSEKLTTALKAIEVAGLYDHQANHSLELALTRYSWRFKVNRLLGGLQKPTIQQIQQHLKEGLSMSIPPEDYYRQRLTEVKRIGLQWAERARKVATDSGVLSLDKVFELIMEGENLPFYLEKEIKLLRERSMLYCICRKPYDQRKMIACDQCDEWYHFDCINLVSTPKVYICPACKPQQQDLSATPSVDLDRSISVKFVEPKTPSPIHTKKLKEAEPSPRQKMLSITDHSNSFSSGIERLWWRNRKPFRRAAKKRAELEILSPFFHVQQ</sequence>
<dbReference type="Pfam" id="PF00628">
    <property type="entry name" value="PHD"/>
    <property type="match status" value="1"/>
</dbReference>
<dbReference type="PANTHER" id="PTHR46174:SF1">
    <property type="entry name" value="CXXC-TYPE ZINC FINGER PROTEIN 1"/>
    <property type="match status" value="1"/>
</dbReference>
<evidence type="ECO:0000313" key="8">
    <source>
        <dbReference type="Proteomes" id="UP000594261"/>
    </source>
</evidence>
<dbReference type="InterPro" id="IPR001965">
    <property type="entry name" value="Znf_PHD"/>
</dbReference>
<feature type="domain" description="Zinc finger PHD-type" evidence="6">
    <location>
        <begin position="888"/>
        <end position="930"/>
    </location>
</feature>
<dbReference type="PANTHER" id="PTHR46174">
    <property type="entry name" value="CXXC-TYPE ZINC FINGER PROTEIN 1"/>
    <property type="match status" value="1"/>
</dbReference>
<dbReference type="GO" id="GO:0008270">
    <property type="term" value="F:zinc ion binding"/>
    <property type="evidence" value="ECO:0007669"/>
    <property type="project" value="UniProtKB-KW"/>
</dbReference>
<evidence type="ECO:0000256" key="2">
    <source>
        <dbReference type="ARBA" id="ARBA00022723"/>
    </source>
</evidence>
<dbReference type="EnsemblPlants" id="QL12p034051:mrna">
    <property type="protein sequence ID" value="QL12p034051:mrna"/>
    <property type="gene ID" value="QL12p034051"/>
</dbReference>
<name>A0A7N2REZ4_QUELO</name>
<dbReference type="InterPro" id="IPR037869">
    <property type="entry name" value="Spp1/CFP1"/>
</dbReference>
<keyword evidence="8" id="KW-1185">Reference proteome</keyword>
<dbReference type="SUPFAM" id="SSF57903">
    <property type="entry name" value="FYVE/PHD zinc finger"/>
    <property type="match status" value="2"/>
</dbReference>
<evidence type="ECO:0000256" key="5">
    <source>
        <dbReference type="ARBA" id="ARBA00023242"/>
    </source>
</evidence>
<evidence type="ECO:0000256" key="4">
    <source>
        <dbReference type="ARBA" id="ARBA00022833"/>
    </source>
</evidence>
<dbReference type="PROSITE" id="PS01359">
    <property type="entry name" value="ZF_PHD_1"/>
    <property type="match status" value="1"/>
</dbReference>
<protein>
    <recommendedName>
        <fullName evidence="6">Zinc finger PHD-type domain-containing protein</fullName>
    </recommendedName>
</protein>
<keyword evidence="3" id="KW-0863">Zinc-finger</keyword>
<dbReference type="InterPro" id="IPR011011">
    <property type="entry name" value="Znf_FYVE_PHD"/>
</dbReference>
<reference evidence="7 8" key="1">
    <citation type="journal article" date="2016" name="G3 (Bethesda)">
        <title>First Draft Assembly and Annotation of the Genome of a California Endemic Oak Quercus lobata Nee (Fagaceae).</title>
        <authorList>
            <person name="Sork V.L."/>
            <person name="Fitz-Gibbon S.T."/>
            <person name="Puiu D."/>
            <person name="Crepeau M."/>
            <person name="Gugger P.F."/>
            <person name="Sherman R."/>
            <person name="Stevens K."/>
            <person name="Langley C.H."/>
            <person name="Pellegrini M."/>
            <person name="Salzberg S.L."/>
        </authorList>
    </citation>
    <scope>NUCLEOTIDE SEQUENCE [LARGE SCALE GENOMIC DNA]</scope>
    <source>
        <strain evidence="7 8">cv. SW786</strain>
    </source>
</reference>